<organism evidence="2 3">
    <name type="scientific">Xanthomonas axonopodis</name>
    <dbReference type="NCBI Taxonomy" id="53413"/>
    <lineage>
        <taxon>Bacteria</taxon>
        <taxon>Pseudomonadati</taxon>
        <taxon>Pseudomonadota</taxon>
        <taxon>Gammaproteobacteria</taxon>
        <taxon>Lysobacterales</taxon>
        <taxon>Lysobacteraceae</taxon>
        <taxon>Xanthomonas</taxon>
    </lineage>
</organism>
<dbReference type="PATRIC" id="fig|53413.25.peg.1733"/>
<feature type="region of interest" description="Disordered" evidence="1">
    <location>
        <begin position="45"/>
        <end position="80"/>
    </location>
</feature>
<sequence length="80" mass="8804">MHASTPFEALRHVRPPWHVPPRLLALSLAVAAGPRVTAQRRTAITATNHPWPTALGAPPPHRQERPDAAGASVLRPRPYW</sequence>
<dbReference type="Proteomes" id="UP000054035">
    <property type="component" value="Unassembled WGS sequence"/>
</dbReference>
<protein>
    <submittedName>
        <fullName evidence="2">Uncharacterized protein</fullName>
    </submittedName>
</protein>
<evidence type="ECO:0000313" key="2">
    <source>
        <dbReference type="EMBL" id="KPL47979.1"/>
    </source>
</evidence>
<name>A0A0P6W1Q7_9XANT</name>
<proteinExistence type="predicted"/>
<evidence type="ECO:0000313" key="3">
    <source>
        <dbReference type="Proteomes" id="UP000054035"/>
    </source>
</evidence>
<dbReference type="EMBL" id="JFAQ01000187">
    <property type="protein sequence ID" value="KPL47979.1"/>
    <property type="molecule type" value="Genomic_DNA"/>
</dbReference>
<gene>
    <name evidence="2" type="ORF">XAXN_16570</name>
</gene>
<accession>A0A0P6W1Q7</accession>
<comment type="caution">
    <text evidence="2">The sequence shown here is derived from an EMBL/GenBank/DDBJ whole genome shotgun (WGS) entry which is preliminary data.</text>
</comment>
<evidence type="ECO:0000256" key="1">
    <source>
        <dbReference type="SAM" id="MobiDB-lite"/>
    </source>
</evidence>
<reference evidence="2 3" key="1">
    <citation type="submission" date="2014-02" db="EMBL/GenBank/DDBJ databases">
        <title>Genome sequence of Xanthomonas axonopodis DSM 3585 (T).</title>
        <authorList>
            <person name="Midha S."/>
            <person name="Patil P.B."/>
        </authorList>
    </citation>
    <scope>NUCLEOTIDE SEQUENCE [LARGE SCALE GENOMIC DNA]</scope>
    <source>
        <strain evidence="2 3">DSM 3585</strain>
    </source>
</reference>
<dbReference type="AlphaFoldDB" id="A0A0P6W1Q7"/>